<gene>
    <name evidence="3" type="ORF">PICMEDRAFT_15296</name>
</gene>
<feature type="compositionally biased region" description="Basic and acidic residues" evidence="1">
    <location>
        <begin position="25"/>
        <end position="39"/>
    </location>
</feature>
<keyword evidence="2" id="KW-1133">Transmembrane helix</keyword>
<keyword evidence="4" id="KW-1185">Reference proteome</keyword>
<evidence type="ECO:0000313" key="3">
    <source>
        <dbReference type="EMBL" id="ODQ47328.1"/>
    </source>
</evidence>
<proteinExistence type="predicted"/>
<protein>
    <submittedName>
        <fullName evidence="3">Uncharacterized protein</fullName>
    </submittedName>
</protein>
<dbReference type="RefSeq" id="XP_019018441.1">
    <property type="nucleotide sequence ID" value="XM_019160756.1"/>
</dbReference>
<keyword evidence="2" id="KW-0812">Transmembrane</keyword>
<name>A0A1E3NNS1_9ASCO</name>
<reference evidence="3 4" key="1">
    <citation type="journal article" date="2016" name="Proc. Natl. Acad. Sci. U.S.A.">
        <title>Comparative genomics of biotechnologically important yeasts.</title>
        <authorList>
            <person name="Riley R."/>
            <person name="Haridas S."/>
            <person name="Wolfe K.H."/>
            <person name="Lopes M.R."/>
            <person name="Hittinger C.T."/>
            <person name="Goeker M."/>
            <person name="Salamov A.A."/>
            <person name="Wisecaver J.H."/>
            <person name="Long T.M."/>
            <person name="Calvey C.H."/>
            <person name="Aerts A.L."/>
            <person name="Barry K.W."/>
            <person name="Choi C."/>
            <person name="Clum A."/>
            <person name="Coughlan A.Y."/>
            <person name="Deshpande S."/>
            <person name="Douglass A.P."/>
            <person name="Hanson S.J."/>
            <person name="Klenk H.-P."/>
            <person name="LaButti K.M."/>
            <person name="Lapidus A."/>
            <person name="Lindquist E.A."/>
            <person name="Lipzen A.M."/>
            <person name="Meier-Kolthoff J.P."/>
            <person name="Ohm R.A."/>
            <person name="Otillar R.P."/>
            <person name="Pangilinan J.L."/>
            <person name="Peng Y."/>
            <person name="Rokas A."/>
            <person name="Rosa C.A."/>
            <person name="Scheuner C."/>
            <person name="Sibirny A.A."/>
            <person name="Slot J.C."/>
            <person name="Stielow J.B."/>
            <person name="Sun H."/>
            <person name="Kurtzman C.P."/>
            <person name="Blackwell M."/>
            <person name="Grigoriev I.V."/>
            <person name="Jeffries T.W."/>
        </authorList>
    </citation>
    <scope>NUCLEOTIDE SEQUENCE [LARGE SCALE GENOMIC DNA]</scope>
    <source>
        <strain evidence="3 4">NRRL Y-2026</strain>
    </source>
</reference>
<dbReference type="AlphaFoldDB" id="A0A1E3NNS1"/>
<dbReference type="EMBL" id="KV454002">
    <property type="protein sequence ID" value="ODQ47328.1"/>
    <property type="molecule type" value="Genomic_DNA"/>
</dbReference>
<evidence type="ECO:0000256" key="2">
    <source>
        <dbReference type="SAM" id="Phobius"/>
    </source>
</evidence>
<feature type="region of interest" description="Disordered" evidence="1">
    <location>
        <begin position="1"/>
        <end position="55"/>
    </location>
</feature>
<evidence type="ECO:0000313" key="4">
    <source>
        <dbReference type="Proteomes" id="UP000094455"/>
    </source>
</evidence>
<sequence>MFETVSATGEREKRPGRKRVNLKQQRREGEMKKNEEKFRKTSQSQRKFNASTPSISLTHSSPTLLLSLSLPLLLLLPQPALLALAIFAIFAIFAARRRRFFSKHVNRSATLAAPGGGPRELQPVYVGVAKRASACCTTRLCFLFRPPHTSVCAAALRVRSRACCPAPPLTLSANPLRRPLWLRAAG</sequence>
<organism evidence="3 4">
    <name type="scientific">Pichia membranifaciens NRRL Y-2026</name>
    <dbReference type="NCBI Taxonomy" id="763406"/>
    <lineage>
        <taxon>Eukaryota</taxon>
        <taxon>Fungi</taxon>
        <taxon>Dikarya</taxon>
        <taxon>Ascomycota</taxon>
        <taxon>Saccharomycotina</taxon>
        <taxon>Pichiomycetes</taxon>
        <taxon>Pichiales</taxon>
        <taxon>Pichiaceae</taxon>
        <taxon>Pichia</taxon>
    </lineage>
</organism>
<keyword evidence="2" id="KW-0472">Membrane</keyword>
<accession>A0A1E3NNS1</accession>
<feature type="transmembrane region" description="Helical" evidence="2">
    <location>
        <begin position="72"/>
        <end position="95"/>
    </location>
</feature>
<dbReference type="Proteomes" id="UP000094455">
    <property type="component" value="Unassembled WGS sequence"/>
</dbReference>
<evidence type="ECO:0000256" key="1">
    <source>
        <dbReference type="SAM" id="MobiDB-lite"/>
    </source>
</evidence>
<dbReference type="GeneID" id="30177443"/>